<comment type="caution">
    <text evidence="1">The sequence shown here is derived from an EMBL/GenBank/DDBJ whole genome shotgun (WGS) entry which is preliminary data.</text>
</comment>
<evidence type="ECO:0000313" key="1">
    <source>
        <dbReference type="EMBL" id="NYI11335.1"/>
    </source>
</evidence>
<dbReference type="SUPFAM" id="SSF109604">
    <property type="entry name" value="HD-domain/PDEase-like"/>
    <property type="match status" value="1"/>
</dbReference>
<keyword evidence="2" id="KW-1185">Reference proteome</keyword>
<dbReference type="Gene3D" id="1.10.3210.10">
    <property type="entry name" value="Hypothetical protein af1432"/>
    <property type="match status" value="1"/>
</dbReference>
<reference evidence="1 2" key="1">
    <citation type="submission" date="2020-07" db="EMBL/GenBank/DDBJ databases">
        <title>Sequencing the genomes of 1000 actinobacteria strains.</title>
        <authorList>
            <person name="Klenk H.-P."/>
        </authorList>
    </citation>
    <scope>NUCLEOTIDE SEQUENCE [LARGE SCALE GENOMIC DNA]</scope>
    <source>
        <strain evidence="1 2">DSM 18248</strain>
    </source>
</reference>
<dbReference type="RefSeq" id="WP_246289806.1">
    <property type="nucleotide sequence ID" value="NZ_BAAAPP010000008.1"/>
</dbReference>
<sequence>MPAANDLRVQLRAHWPLSGDEALREDLLDAWDRPGYHDLQHLADVLARLAELAEAGVDYPHLPVWLAAWFHDAVYDGERDAEERSATWAEDVLPLTVGEETAAEVARLVRMTETHEPAEDDVAGCALSDADLAILAAPATRYAAYVRSVREEYAHLDEDAFALGRAQVLEHLAEKPTLFHTEPARAAWESAARANLADELSDLRRVAS</sequence>
<protein>
    <submittedName>
        <fullName evidence="1">Putative metal-dependent HD superfamily phosphohydrolase</fullName>
    </submittedName>
</protein>
<gene>
    <name evidence="1" type="ORF">BKA05_002850</name>
</gene>
<dbReference type="PIRSF" id="PIRSF035170">
    <property type="entry name" value="HD_phosphohydro"/>
    <property type="match status" value="1"/>
</dbReference>
<evidence type="ECO:0000313" key="2">
    <source>
        <dbReference type="Proteomes" id="UP000537326"/>
    </source>
</evidence>
<dbReference type="AlphaFoldDB" id="A0A7Z0C2Y5"/>
<dbReference type="GO" id="GO:0016787">
    <property type="term" value="F:hydrolase activity"/>
    <property type="evidence" value="ECO:0007669"/>
    <property type="project" value="UniProtKB-KW"/>
</dbReference>
<dbReference type="PANTHER" id="PTHR21174">
    <property type="match status" value="1"/>
</dbReference>
<name>A0A7Z0C2Y5_9ACTN</name>
<proteinExistence type="predicted"/>
<accession>A0A7Z0C2Y5</accession>
<keyword evidence="1" id="KW-0378">Hydrolase</keyword>
<dbReference type="Proteomes" id="UP000537326">
    <property type="component" value="Unassembled WGS sequence"/>
</dbReference>
<dbReference type="EMBL" id="JACBZI010000001">
    <property type="protein sequence ID" value="NYI11335.1"/>
    <property type="molecule type" value="Genomic_DNA"/>
</dbReference>
<organism evidence="1 2">
    <name type="scientific">Nocardioides marinus</name>
    <dbReference type="NCBI Taxonomy" id="374514"/>
    <lineage>
        <taxon>Bacteria</taxon>
        <taxon>Bacillati</taxon>
        <taxon>Actinomycetota</taxon>
        <taxon>Actinomycetes</taxon>
        <taxon>Propionibacteriales</taxon>
        <taxon>Nocardioidaceae</taxon>
        <taxon>Nocardioides</taxon>
    </lineage>
</organism>
<dbReference type="PANTHER" id="PTHR21174:SF0">
    <property type="entry name" value="HD PHOSPHOHYDROLASE FAMILY PROTEIN-RELATED"/>
    <property type="match status" value="1"/>
</dbReference>
<dbReference type="InterPro" id="IPR009218">
    <property type="entry name" value="HD_phosphohydro"/>
</dbReference>